<dbReference type="SUPFAM" id="SSF54909">
    <property type="entry name" value="Dimeric alpha+beta barrel"/>
    <property type="match status" value="1"/>
</dbReference>
<dbReference type="RefSeq" id="WP_211339934.1">
    <property type="nucleotide sequence ID" value="NZ_RBIL01000001.1"/>
</dbReference>
<dbReference type="AlphaFoldDB" id="A0A660LC66"/>
<protein>
    <recommendedName>
        <fullName evidence="3">Antibiotic biosynthesis monooxygenase</fullName>
    </recommendedName>
</protein>
<reference evidence="1 2" key="1">
    <citation type="submission" date="2018-10" db="EMBL/GenBank/DDBJ databases">
        <title>Genomic Encyclopedia of Archaeal and Bacterial Type Strains, Phase II (KMG-II): from individual species to whole genera.</title>
        <authorList>
            <person name="Goeker M."/>
        </authorList>
    </citation>
    <scope>NUCLEOTIDE SEQUENCE [LARGE SCALE GENOMIC DNA]</scope>
    <source>
        <strain evidence="1 2">DSM 14954</strain>
    </source>
</reference>
<dbReference type="EMBL" id="RBIL01000001">
    <property type="protein sequence ID" value="RKQ92612.1"/>
    <property type="molecule type" value="Genomic_DNA"/>
</dbReference>
<comment type="caution">
    <text evidence="1">The sequence shown here is derived from an EMBL/GenBank/DDBJ whole genome shotgun (WGS) entry which is preliminary data.</text>
</comment>
<gene>
    <name evidence="1" type="ORF">C8N24_2464</name>
</gene>
<evidence type="ECO:0000313" key="2">
    <source>
        <dbReference type="Proteomes" id="UP000278962"/>
    </source>
</evidence>
<evidence type="ECO:0000313" key="1">
    <source>
        <dbReference type="EMBL" id="RKQ92612.1"/>
    </source>
</evidence>
<sequence length="105" mass="11812">MIARTWRGAVRTADAEAYAAYIDETGMRAYAETPGNQGAYMLTREIAGGLTEFTTLSFWDSLDAVRAFAGEDYETAVFYPEDDRYLVERDATCTHYEVASMARRV</sequence>
<evidence type="ECO:0008006" key="3">
    <source>
        <dbReference type="Google" id="ProtNLM"/>
    </source>
</evidence>
<proteinExistence type="predicted"/>
<accession>A0A660LC66</accession>
<organism evidence="1 2">
    <name type="scientific">Solirubrobacter pauli</name>
    <dbReference type="NCBI Taxonomy" id="166793"/>
    <lineage>
        <taxon>Bacteria</taxon>
        <taxon>Bacillati</taxon>
        <taxon>Actinomycetota</taxon>
        <taxon>Thermoleophilia</taxon>
        <taxon>Solirubrobacterales</taxon>
        <taxon>Solirubrobacteraceae</taxon>
        <taxon>Solirubrobacter</taxon>
    </lineage>
</organism>
<dbReference type="InterPro" id="IPR011008">
    <property type="entry name" value="Dimeric_a/b-barrel"/>
</dbReference>
<keyword evidence="2" id="KW-1185">Reference proteome</keyword>
<name>A0A660LC66_9ACTN</name>
<dbReference type="Proteomes" id="UP000278962">
    <property type="component" value="Unassembled WGS sequence"/>
</dbReference>